<feature type="region of interest" description="Disordered" evidence="6">
    <location>
        <begin position="546"/>
        <end position="565"/>
    </location>
</feature>
<feature type="compositionally biased region" description="Polar residues" evidence="6">
    <location>
        <begin position="803"/>
        <end position="826"/>
    </location>
</feature>
<organism evidence="8 9">
    <name type="scientific">Asparagus officinalis</name>
    <name type="common">Garden asparagus</name>
    <dbReference type="NCBI Taxonomy" id="4686"/>
    <lineage>
        <taxon>Eukaryota</taxon>
        <taxon>Viridiplantae</taxon>
        <taxon>Streptophyta</taxon>
        <taxon>Embryophyta</taxon>
        <taxon>Tracheophyta</taxon>
        <taxon>Spermatophyta</taxon>
        <taxon>Magnoliopsida</taxon>
        <taxon>Liliopsida</taxon>
        <taxon>Asparagales</taxon>
        <taxon>Asparagaceae</taxon>
        <taxon>Asparagoideae</taxon>
        <taxon>Asparagus</taxon>
    </lineage>
</organism>
<sequence length="2025" mass="220471">MKKVFGQTVRDLKRGVNKKVLKVSGIEQKALTVLEYLVAHGSERVIDEIREHAYQISTLAEFQYIDSGGRDQGINVRKKSQTLVALVNDKERVQEIRQKAQANKAYKQSSYTGTGGYGDHHDDDRYGYSIDERNGYRDDERYGGGRNSDGWNGRDVYQDDSYRGHGNDNNQYKPRSRSIDGSDDDRLSSRSGGDKADRSPDERGLEGDIDIHNAAGPPSYEEATKSPQETIEDERDGESPAASAQASSSPSATKPTSSSKSAGQSAGTAVAAGTMLASQSNVIGMFDEFDPRGLAPAAQPPTSSQELDIFGFSASDSADPLALVPGNSVSSPSDTQASTVFGTDFLVAPLSASPTLSQAYEDPFGDAPFKATPQENSQAQPQHPHHVTSFQPSVSVAGTEGSPPAHQTADAFPSFNFGDALDGLTYAPAAVTGRHDSASPSFSTNEFPGEQSSNDILDSILPRNGSDPMFSSQDSQPAAQTYVQTTQMNPFHSAGLADPVVAHGSSPNAQMDQMNPFQPTGGLAPVAAQSSSPHPQMAEMNPFQPLALPAPAAPQESASTQGFFPTAGSQASLELAANLQTTQMNSSHQQGLSMPAASQGSIPNMHTSQMNFFETSGLSASVAPQESITNMQTTQVNFSQHSSLPVPAASQGSHPNMQKSEMNFFQPSGTPASTASQEPLTNMQTAHMSFPQTSGLSVPAASQGSPTNMQTSQMNFIQPSGLSPSASQQSQTNMQTGHMNFFQPSGLSASAASQGLHPNMQTNQLNFLQPSASVVPGSTQGSQTHMPPAQPDLLAPSGLPVSMASQGSQTNIQSTQPSFLQPSGLSAPVSSYAAQGAASRNIQAAQTGASSNMQTNSQLGSQPMMSDPFALQMVTSSAGPTTKPNPSKGKFETKSTVWADTLSRGLVNLDISGPKTNPLDDIGVDFDAINRKEKRLGPKTSAPPVTSTIIMGKAMGSGSGIGRSAATGLAPPSNPLMSSGMGGMGGGGGMGMMGMRGVAGMGMGAGGMGMGASGMGMGGHGMGMGGYGGNMNQPPMGMNMGMGMGPGAPMQPPGSGMPMPGGGGYNHMMGMGGYGSQNQQTYGGGYRFLHPSTVFKFHQMGFVRTPSVSSSDYLEGMMNDYAAGKGNKARVAKFSSARLVAALTFLQFTFAIYATFLLYYMSPSVDLRTKPDFSWATRVAQQWRHFIVQPHQMLAGVQENLVPLLPSEVCERERIDFEQKKSNDAVMIRLKRELYDEVLQFQKSSFGTETLDELMRMKSKWSLTSPNIPKVTVILNHFKRKTLCSQLESLLHQTLPFHHVWVLSFGSPNELSLKRIVDSYNNSRISFISSSYDFKYYGRFQMALQTESDFVYILDDDMIPGRRMLEILTHVGGTDKYQNSVLGSIGRILPFREKNFRFPSYRKFRSKEAGLYLPDPAYDITVDRIVQVDFLSSSWFLSADLVKTLFVEKPFTFMTGEDLHLSYQLQKYRNAGSYVLPVDSNDKETWGDSEHRLAYVSETTVIFKDIVEVRDDQWWKALTSGYVTQWAAMYPQKIDALFYAHSLDEVKALAPLLEKFRATARRKAYIAVSGGSFCPCEEAAAALNWPRTVCKERWFKIFDLDVGAILGVSNSEVPILQSVYSSIKGLLKIHNPSMLITVADVDVNVKNALKMAAETSQNQTALVLLPRSSITKVLWIPSLRPAALTNWNRMRLSVNVITQNRATSLLRLLQSLQNAFYLGDEVPLSFNMDSRVDEETLKIVGSFNWTHGPKVIKRRIIQGGLIRAVSESWYPSSDDDFGLLLEDDIEVSPYYFLWIKYALMAYYYDPQVSLPELSSISLYTPRLVEVVKERPRWNATEFFKKIHPNTPYLHQLPCSWGAVFFPKHWREFYAYMGSRFTEDAKQSPVQIPKSRTNGWQASWKKFLIDMMYLRGYVSLYPNFPNQMSFSTNHMEPGAHISAKDNVVKHNKEDFEVPLLRDDFANYLPVGKLPPASRLPVLNLFNQPTPLKGLKAAGAKLGQDVIKCSSDSEIVVVDHSTGLPQTCSQL</sequence>
<evidence type="ECO:0000256" key="4">
    <source>
        <dbReference type="ARBA" id="ARBA00023329"/>
    </source>
</evidence>
<comment type="caution">
    <text evidence="5">Lacks conserved residue(s) required for the propagation of feature annotation.</text>
</comment>
<feature type="transmembrane region" description="Helical" evidence="5">
    <location>
        <begin position="1139"/>
        <end position="1160"/>
    </location>
</feature>
<feature type="region of interest" description="Disordered" evidence="6">
    <location>
        <begin position="358"/>
        <end position="413"/>
    </location>
</feature>
<keyword evidence="4" id="KW-0968">Cytoplasmic vesicle</keyword>
<dbReference type="GO" id="GO:0005794">
    <property type="term" value="C:Golgi apparatus"/>
    <property type="evidence" value="ECO:0007669"/>
    <property type="project" value="UniProtKB-SubCell"/>
</dbReference>
<dbReference type="Gramene" id="ONK70676">
    <property type="protein sequence ID" value="ONK70676"/>
    <property type="gene ID" value="A4U43_C04F350"/>
</dbReference>
<keyword evidence="5" id="KW-0472">Membrane</keyword>
<dbReference type="GO" id="GO:0030136">
    <property type="term" value="C:clathrin-coated vesicle"/>
    <property type="evidence" value="ECO:0007669"/>
    <property type="project" value="UniProtKB-SubCell"/>
</dbReference>
<dbReference type="EMBL" id="CM007384">
    <property type="protein sequence ID" value="ONK70676.1"/>
    <property type="molecule type" value="Genomic_DNA"/>
</dbReference>
<evidence type="ECO:0000313" key="8">
    <source>
        <dbReference type="EMBL" id="ONK70676.1"/>
    </source>
</evidence>
<dbReference type="InterPro" id="IPR013809">
    <property type="entry name" value="ENTH"/>
</dbReference>
<feature type="domain" description="ENTH" evidence="7">
    <location>
        <begin position="1"/>
        <end position="97"/>
    </location>
</feature>
<dbReference type="CDD" id="cd03571">
    <property type="entry name" value="ENTH"/>
    <property type="match status" value="1"/>
</dbReference>
<dbReference type="PANTHER" id="PTHR33604:SF1">
    <property type="entry name" value="GLYCOSYLTRANSFERASE FAMILY PROTEIN 2"/>
    <property type="match status" value="1"/>
</dbReference>
<dbReference type="PROSITE" id="PS50942">
    <property type="entry name" value="ENTH"/>
    <property type="match status" value="1"/>
</dbReference>
<keyword evidence="9" id="KW-1185">Reference proteome</keyword>
<evidence type="ECO:0000256" key="6">
    <source>
        <dbReference type="SAM" id="MobiDB-lite"/>
    </source>
</evidence>
<dbReference type="Gene3D" id="3.90.550.10">
    <property type="entry name" value="Spore Coat Polysaccharide Biosynthesis Protein SpsA, Chain A"/>
    <property type="match status" value="2"/>
</dbReference>
<evidence type="ECO:0000313" key="9">
    <source>
        <dbReference type="Proteomes" id="UP000243459"/>
    </source>
</evidence>
<keyword evidence="3" id="KW-0333">Golgi apparatus</keyword>
<accession>A0A5P1EX86</accession>
<dbReference type="PANTHER" id="PTHR33604">
    <property type="entry name" value="OSJNBA0004B13.7 PROTEIN"/>
    <property type="match status" value="1"/>
</dbReference>
<feature type="compositionally biased region" description="Basic and acidic residues" evidence="6">
    <location>
        <begin position="118"/>
        <end position="143"/>
    </location>
</feature>
<dbReference type="Proteomes" id="UP000243459">
    <property type="component" value="Chromosome 4"/>
</dbReference>
<feature type="region of interest" description="Disordered" evidence="6">
    <location>
        <begin position="690"/>
        <end position="754"/>
    </location>
</feature>
<feature type="compositionally biased region" description="Polar residues" evidence="6">
    <location>
        <begin position="505"/>
        <end position="518"/>
    </location>
</feature>
<dbReference type="CDD" id="cd00761">
    <property type="entry name" value="Glyco_tranf_GTA_type"/>
    <property type="match status" value="1"/>
</dbReference>
<dbReference type="Gene3D" id="1.25.40.90">
    <property type="match status" value="1"/>
</dbReference>
<dbReference type="SMART" id="SM00273">
    <property type="entry name" value="ENTH"/>
    <property type="match status" value="1"/>
</dbReference>
<feature type="region of interest" description="Disordered" evidence="6">
    <location>
        <begin position="771"/>
        <end position="826"/>
    </location>
</feature>
<feature type="compositionally biased region" description="Polar residues" evidence="6">
    <location>
        <begin position="771"/>
        <end position="785"/>
    </location>
</feature>
<dbReference type="Pfam" id="PF01417">
    <property type="entry name" value="ENTH"/>
    <property type="match status" value="1"/>
</dbReference>
<dbReference type="SUPFAM" id="SSF48464">
    <property type="entry name" value="ENTH/VHS domain"/>
    <property type="match status" value="1"/>
</dbReference>
<feature type="region of interest" description="Disordered" evidence="6">
    <location>
        <begin position="98"/>
        <end position="270"/>
    </location>
</feature>
<evidence type="ECO:0000256" key="5">
    <source>
        <dbReference type="PROSITE-ProRule" id="PRU00243"/>
    </source>
</evidence>
<protein>
    <recommendedName>
        <fullName evidence="7">ENTH domain-containing protein</fullName>
    </recommendedName>
</protein>
<feature type="compositionally biased region" description="Low complexity" evidence="6">
    <location>
        <begin position="239"/>
        <end position="262"/>
    </location>
</feature>
<name>A0A5P1EX86_ASPOF</name>
<feature type="compositionally biased region" description="Polar residues" evidence="6">
    <location>
        <begin position="556"/>
        <end position="565"/>
    </location>
</feature>
<gene>
    <name evidence="8" type="ORF">A4U43_C04F350</name>
</gene>
<feature type="compositionally biased region" description="Polar residues" evidence="6">
    <location>
        <begin position="650"/>
        <end position="677"/>
    </location>
</feature>
<feature type="compositionally biased region" description="Basic and acidic residues" evidence="6">
    <location>
        <begin position="156"/>
        <end position="166"/>
    </location>
</feature>
<comment type="subcellular location">
    <subcellularLocation>
        <location evidence="1">Cytoplasmic vesicle</location>
        <location evidence="1">Clathrin-coated vesicle</location>
    </subcellularLocation>
    <subcellularLocation>
        <location evidence="2">Golgi apparatus</location>
    </subcellularLocation>
</comment>
<evidence type="ECO:0000259" key="7">
    <source>
        <dbReference type="PROSITE" id="PS50942"/>
    </source>
</evidence>
<keyword evidence="5" id="KW-0812">Transmembrane</keyword>
<dbReference type="InterPro" id="IPR029044">
    <property type="entry name" value="Nucleotide-diphossugar_trans"/>
</dbReference>
<evidence type="ECO:0000256" key="2">
    <source>
        <dbReference type="ARBA" id="ARBA00004555"/>
    </source>
</evidence>
<feature type="region of interest" description="Disordered" evidence="6">
    <location>
        <begin position="432"/>
        <end position="479"/>
    </location>
</feature>
<dbReference type="InterPro" id="IPR008942">
    <property type="entry name" value="ENTH_VHS"/>
</dbReference>
<feature type="compositionally biased region" description="Basic and acidic residues" evidence="6">
    <location>
        <begin position="177"/>
        <end position="211"/>
    </location>
</feature>
<feature type="compositionally biased region" description="Polar residues" evidence="6">
    <location>
        <begin position="438"/>
        <end position="456"/>
    </location>
</feature>
<reference evidence="9" key="1">
    <citation type="journal article" date="2017" name="Nat. Commun.">
        <title>The asparagus genome sheds light on the origin and evolution of a young Y chromosome.</title>
        <authorList>
            <person name="Harkess A."/>
            <person name="Zhou J."/>
            <person name="Xu C."/>
            <person name="Bowers J.E."/>
            <person name="Van der Hulst R."/>
            <person name="Ayyampalayam S."/>
            <person name="Mercati F."/>
            <person name="Riccardi P."/>
            <person name="McKain M.R."/>
            <person name="Kakrana A."/>
            <person name="Tang H."/>
            <person name="Ray J."/>
            <person name="Groenendijk J."/>
            <person name="Arikit S."/>
            <person name="Mathioni S.M."/>
            <person name="Nakano M."/>
            <person name="Shan H."/>
            <person name="Telgmann-Rauber A."/>
            <person name="Kanno A."/>
            <person name="Yue Z."/>
            <person name="Chen H."/>
            <person name="Li W."/>
            <person name="Chen Y."/>
            <person name="Xu X."/>
            <person name="Zhang Y."/>
            <person name="Luo S."/>
            <person name="Chen H."/>
            <person name="Gao J."/>
            <person name="Mao Z."/>
            <person name="Pires J.C."/>
            <person name="Luo M."/>
            <person name="Kudrna D."/>
            <person name="Wing R.A."/>
            <person name="Meyers B.C."/>
            <person name="Yi K."/>
            <person name="Kong H."/>
            <person name="Lavrijsen P."/>
            <person name="Sunseri F."/>
            <person name="Falavigna A."/>
            <person name="Ye Y."/>
            <person name="Leebens-Mack J.H."/>
            <person name="Chen G."/>
        </authorList>
    </citation>
    <scope>NUCLEOTIDE SEQUENCE [LARGE SCALE GENOMIC DNA]</scope>
    <source>
        <strain evidence="9">cv. DH0086</strain>
    </source>
</reference>
<evidence type="ECO:0000256" key="1">
    <source>
        <dbReference type="ARBA" id="ARBA00004132"/>
    </source>
</evidence>
<feature type="compositionally biased region" description="Polar residues" evidence="6">
    <location>
        <begin position="469"/>
        <end position="479"/>
    </location>
</feature>
<evidence type="ECO:0000256" key="3">
    <source>
        <dbReference type="ARBA" id="ARBA00023034"/>
    </source>
</evidence>
<feature type="region of interest" description="Disordered" evidence="6">
    <location>
        <begin position="494"/>
        <end position="541"/>
    </location>
</feature>
<proteinExistence type="predicted"/>
<dbReference type="SUPFAM" id="SSF53448">
    <property type="entry name" value="Nucleotide-diphospho-sugar transferases"/>
    <property type="match status" value="2"/>
</dbReference>
<feature type="region of interest" description="Disordered" evidence="6">
    <location>
        <begin position="638"/>
        <end position="677"/>
    </location>
</feature>
<feature type="compositionally biased region" description="Polar residues" evidence="6">
    <location>
        <begin position="690"/>
        <end position="747"/>
    </location>
</feature>
<feature type="region of interest" description="Disordered" evidence="6">
    <location>
        <begin position="582"/>
        <end position="607"/>
    </location>
</feature>
<keyword evidence="5" id="KW-1133">Transmembrane helix</keyword>